<gene>
    <name evidence="3" type="ORF">GXP67_27710</name>
</gene>
<dbReference type="CDD" id="cd06257">
    <property type="entry name" value="DnaJ"/>
    <property type="match status" value="1"/>
</dbReference>
<evidence type="ECO:0000256" key="1">
    <source>
        <dbReference type="SAM" id="MobiDB-lite"/>
    </source>
</evidence>
<dbReference type="KEGG" id="rhoz:GXP67_27710"/>
<dbReference type="PRINTS" id="PR00625">
    <property type="entry name" value="JDOMAIN"/>
</dbReference>
<dbReference type="PANTHER" id="PTHR44240:SF10">
    <property type="entry name" value="J DOMAIN-CONTAINING PROTEIN"/>
    <property type="match status" value="1"/>
</dbReference>
<dbReference type="InterPro" id="IPR001623">
    <property type="entry name" value="DnaJ_domain"/>
</dbReference>
<dbReference type="RefSeq" id="WP_162446143.1">
    <property type="nucleotide sequence ID" value="NZ_CP048222.1"/>
</dbReference>
<sequence length="118" mass="13791">MLFEKLVRIIRANMLSKEGKLPPVDQQYQQYTSSRQQAGQKKQTPPPTDISSKEKSYYEALEITPPTSFEQIKTAYKKLVRKYHPDLFANNPQKRQYAEIVTQKINEAYAYFEKKAGK</sequence>
<dbReference type="PROSITE" id="PS50076">
    <property type="entry name" value="DNAJ_2"/>
    <property type="match status" value="1"/>
</dbReference>
<dbReference type="InterPro" id="IPR052276">
    <property type="entry name" value="Diphthamide-biosynth_chaperone"/>
</dbReference>
<feature type="domain" description="J" evidence="2">
    <location>
        <begin position="56"/>
        <end position="118"/>
    </location>
</feature>
<dbReference type="SMART" id="SM00271">
    <property type="entry name" value="DnaJ"/>
    <property type="match status" value="1"/>
</dbReference>
<keyword evidence="4" id="KW-1185">Reference proteome</keyword>
<evidence type="ECO:0000313" key="4">
    <source>
        <dbReference type="Proteomes" id="UP000480178"/>
    </source>
</evidence>
<dbReference type="SUPFAM" id="SSF46565">
    <property type="entry name" value="Chaperone J-domain"/>
    <property type="match status" value="1"/>
</dbReference>
<evidence type="ECO:0000259" key="2">
    <source>
        <dbReference type="PROSITE" id="PS50076"/>
    </source>
</evidence>
<feature type="region of interest" description="Disordered" evidence="1">
    <location>
        <begin position="21"/>
        <end position="55"/>
    </location>
</feature>
<dbReference type="Proteomes" id="UP000480178">
    <property type="component" value="Chromosome"/>
</dbReference>
<accession>A0A6C0GQ31</accession>
<dbReference type="EMBL" id="CP048222">
    <property type="protein sequence ID" value="QHT70161.1"/>
    <property type="molecule type" value="Genomic_DNA"/>
</dbReference>
<dbReference type="PANTHER" id="PTHR44240">
    <property type="entry name" value="DNAJ DOMAIN (PROKARYOTIC HEAT SHOCK PROTEIN)-RELATED"/>
    <property type="match status" value="1"/>
</dbReference>
<organism evidence="3 4">
    <name type="scientific">Rhodocytophaga rosea</name>
    <dbReference type="NCBI Taxonomy" id="2704465"/>
    <lineage>
        <taxon>Bacteria</taxon>
        <taxon>Pseudomonadati</taxon>
        <taxon>Bacteroidota</taxon>
        <taxon>Cytophagia</taxon>
        <taxon>Cytophagales</taxon>
        <taxon>Rhodocytophagaceae</taxon>
        <taxon>Rhodocytophaga</taxon>
    </lineage>
</organism>
<dbReference type="AlphaFoldDB" id="A0A6C0GQ31"/>
<dbReference type="Pfam" id="PF00226">
    <property type="entry name" value="DnaJ"/>
    <property type="match status" value="1"/>
</dbReference>
<dbReference type="InterPro" id="IPR036869">
    <property type="entry name" value="J_dom_sf"/>
</dbReference>
<proteinExistence type="predicted"/>
<dbReference type="Gene3D" id="1.10.287.110">
    <property type="entry name" value="DnaJ domain"/>
    <property type="match status" value="1"/>
</dbReference>
<name>A0A6C0GQ31_9BACT</name>
<protein>
    <submittedName>
        <fullName evidence="3">DnaJ domain-containing protein</fullName>
    </submittedName>
</protein>
<evidence type="ECO:0000313" key="3">
    <source>
        <dbReference type="EMBL" id="QHT70161.1"/>
    </source>
</evidence>
<reference evidence="3 4" key="1">
    <citation type="submission" date="2020-01" db="EMBL/GenBank/DDBJ databases">
        <authorList>
            <person name="Kim M.K."/>
        </authorList>
    </citation>
    <scope>NUCLEOTIDE SEQUENCE [LARGE SCALE GENOMIC DNA]</scope>
    <source>
        <strain evidence="3 4">172606-1</strain>
    </source>
</reference>
<feature type="compositionally biased region" description="Low complexity" evidence="1">
    <location>
        <begin position="26"/>
        <end position="37"/>
    </location>
</feature>